<evidence type="ECO:0000313" key="7">
    <source>
        <dbReference type="Proteomes" id="UP000184375"/>
    </source>
</evidence>
<dbReference type="InterPro" id="IPR058031">
    <property type="entry name" value="AAA_lid_NorR"/>
</dbReference>
<accession>A0A1M7GGD5</accession>
<protein>
    <submittedName>
        <fullName evidence="6">Regulatory protein, Fis family</fullName>
    </submittedName>
</protein>
<dbReference type="InterPro" id="IPR002197">
    <property type="entry name" value="HTH_Fis"/>
</dbReference>
<organism evidence="6 7">
    <name type="scientific">Caldanaerovirga acetigignens</name>
    <dbReference type="NCBI Taxonomy" id="447595"/>
    <lineage>
        <taxon>Bacteria</taxon>
        <taxon>Bacillati</taxon>
        <taxon>Bacillota</taxon>
        <taxon>Clostridia</taxon>
        <taxon>Thermosediminibacterales</taxon>
        <taxon>Thermosediminibacteraceae</taxon>
        <taxon>Caldanaerovirga</taxon>
    </lineage>
</organism>
<name>A0A1M7GGD5_9FIRM</name>
<keyword evidence="7" id="KW-1185">Reference proteome</keyword>
<dbReference type="GO" id="GO:0005524">
    <property type="term" value="F:ATP binding"/>
    <property type="evidence" value="ECO:0007669"/>
    <property type="project" value="UniProtKB-KW"/>
</dbReference>
<dbReference type="InterPro" id="IPR002078">
    <property type="entry name" value="Sigma_54_int"/>
</dbReference>
<dbReference type="Gene3D" id="1.10.10.60">
    <property type="entry name" value="Homeodomain-like"/>
    <property type="match status" value="1"/>
</dbReference>
<evidence type="ECO:0000313" key="6">
    <source>
        <dbReference type="EMBL" id="SHM15281.1"/>
    </source>
</evidence>
<dbReference type="Gene3D" id="1.10.8.60">
    <property type="match status" value="1"/>
</dbReference>
<reference evidence="7" key="1">
    <citation type="submission" date="2016-11" db="EMBL/GenBank/DDBJ databases">
        <authorList>
            <person name="Varghese N."/>
            <person name="Submissions S."/>
        </authorList>
    </citation>
    <scope>NUCLEOTIDE SEQUENCE [LARGE SCALE GENOMIC DNA]</scope>
    <source>
        <strain evidence="7">DSM 18802</strain>
    </source>
</reference>
<proteinExistence type="predicted"/>
<gene>
    <name evidence="6" type="ORF">SAMN05660826_00321</name>
</gene>
<dbReference type="PRINTS" id="PR01590">
    <property type="entry name" value="HTHFIS"/>
</dbReference>
<dbReference type="InterPro" id="IPR025944">
    <property type="entry name" value="Sigma_54_int_dom_CS"/>
</dbReference>
<dbReference type="PROSITE" id="PS50045">
    <property type="entry name" value="SIGMA54_INTERACT_4"/>
    <property type="match status" value="1"/>
</dbReference>
<dbReference type="RefSeq" id="WP_073253696.1">
    <property type="nucleotide sequence ID" value="NZ_FRCR01000002.1"/>
</dbReference>
<dbReference type="GO" id="GO:0006355">
    <property type="term" value="P:regulation of DNA-templated transcription"/>
    <property type="evidence" value="ECO:0007669"/>
    <property type="project" value="InterPro"/>
</dbReference>
<keyword evidence="2" id="KW-0067">ATP-binding</keyword>
<dbReference type="AlphaFoldDB" id="A0A1M7GGD5"/>
<dbReference type="Pfam" id="PF02954">
    <property type="entry name" value="HTH_8"/>
    <property type="match status" value="1"/>
</dbReference>
<evidence type="ECO:0000256" key="1">
    <source>
        <dbReference type="ARBA" id="ARBA00022741"/>
    </source>
</evidence>
<feature type="domain" description="Sigma-54 factor interaction" evidence="5">
    <location>
        <begin position="1"/>
        <end position="25"/>
    </location>
</feature>
<dbReference type="STRING" id="447595.SAMN05660826_00321"/>
<evidence type="ECO:0000256" key="2">
    <source>
        <dbReference type="ARBA" id="ARBA00022840"/>
    </source>
</evidence>
<keyword evidence="1" id="KW-0547">Nucleotide-binding</keyword>
<keyword evidence="4" id="KW-0804">Transcription</keyword>
<dbReference type="InterPro" id="IPR009057">
    <property type="entry name" value="Homeodomain-like_sf"/>
</dbReference>
<dbReference type="PROSITE" id="PS00688">
    <property type="entry name" value="SIGMA54_INTERACT_3"/>
    <property type="match status" value="1"/>
</dbReference>
<dbReference type="PANTHER" id="PTHR32071">
    <property type="entry name" value="TRANSCRIPTIONAL REGULATORY PROTEIN"/>
    <property type="match status" value="1"/>
</dbReference>
<dbReference type="EMBL" id="FRCR01000002">
    <property type="protein sequence ID" value="SHM15281.1"/>
    <property type="molecule type" value="Genomic_DNA"/>
</dbReference>
<sequence>MDIFMEYPWPGNVRELENAIEGALVVMDGDEIRPEHLPLQIRAYFLPKKGTILSDERLNLNEALEKVESELIKKAIRESEGNVTRAARMLGIPRQTLQYKLRKLKGDGITKN</sequence>
<dbReference type="OrthoDB" id="5525005at2"/>
<dbReference type="GO" id="GO:0043565">
    <property type="term" value="F:sequence-specific DNA binding"/>
    <property type="evidence" value="ECO:0007669"/>
    <property type="project" value="InterPro"/>
</dbReference>
<evidence type="ECO:0000259" key="5">
    <source>
        <dbReference type="PROSITE" id="PS50045"/>
    </source>
</evidence>
<dbReference type="Pfam" id="PF25601">
    <property type="entry name" value="AAA_lid_14"/>
    <property type="match status" value="1"/>
</dbReference>
<dbReference type="SUPFAM" id="SSF46689">
    <property type="entry name" value="Homeodomain-like"/>
    <property type="match status" value="1"/>
</dbReference>
<evidence type="ECO:0000256" key="3">
    <source>
        <dbReference type="ARBA" id="ARBA00023015"/>
    </source>
</evidence>
<dbReference type="Proteomes" id="UP000184375">
    <property type="component" value="Unassembled WGS sequence"/>
</dbReference>
<keyword evidence="3" id="KW-0805">Transcription regulation</keyword>
<evidence type="ECO:0000256" key="4">
    <source>
        <dbReference type="ARBA" id="ARBA00023163"/>
    </source>
</evidence>
<dbReference type="PANTHER" id="PTHR32071:SF113">
    <property type="entry name" value="ALGINATE BIOSYNTHESIS TRANSCRIPTIONAL REGULATORY PROTEIN ALGB"/>
    <property type="match status" value="1"/>
</dbReference>